<keyword evidence="5" id="KW-1185">Reference proteome</keyword>
<accession>A0A3B0JFH3</accession>
<evidence type="ECO:0000313" key="5">
    <source>
        <dbReference type="Proteomes" id="UP000268350"/>
    </source>
</evidence>
<keyword evidence="2" id="KW-0547">Nucleotide-binding</keyword>
<dbReference type="STRING" id="7266.A0A3B0JFH3"/>
<dbReference type="GO" id="GO:0019205">
    <property type="term" value="F:nucleobase-containing compound kinase activity"/>
    <property type="evidence" value="ECO:0007669"/>
    <property type="project" value="InterPro"/>
</dbReference>
<dbReference type="InterPro" id="IPR027417">
    <property type="entry name" value="P-loop_NTPase"/>
</dbReference>
<protein>
    <submittedName>
        <fullName evidence="4">Blast:Adenylate kinase 2</fullName>
    </submittedName>
</protein>
<gene>
    <name evidence="4" type="ORF">DGUA_6G005834</name>
</gene>
<dbReference type="OrthoDB" id="522106at2759"/>
<keyword evidence="1" id="KW-0808">Transferase</keyword>
<dbReference type="PANTHER" id="PTHR23359">
    <property type="entry name" value="NUCLEOTIDE KINASE"/>
    <property type="match status" value="1"/>
</dbReference>
<organism evidence="4 5">
    <name type="scientific">Drosophila guanche</name>
    <name type="common">Fruit fly</name>
    <dbReference type="NCBI Taxonomy" id="7266"/>
    <lineage>
        <taxon>Eukaryota</taxon>
        <taxon>Metazoa</taxon>
        <taxon>Ecdysozoa</taxon>
        <taxon>Arthropoda</taxon>
        <taxon>Hexapoda</taxon>
        <taxon>Insecta</taxon>
        <taxon>Pterygota</taxon>
        <taxon>Neoptera</taxon>
        <taxon>Endopterygota</taxon>
        <taxon>Diptera</taxon>
        <taxon>Brachycera</taxon>
        <taxon>Muscomorpha</taxon>
        <taxon>Ephydroidea</taxon>
        <taxon>Drosophilidae</taxon>
        <taxon>Drosophila</taxon>
        <taxon>Sophophora</taxon>
    </lineage>
</organism>
<keyword evidence="3 4" id="KW-0418">Kinase</keyword>
<dbReference type="InterPro" id="IPR000850">
    <property type="entry name" value="Adenylat/UMP-CMP_kin"/>
</dbReference>
<evidence type="ECO:0000256" key="1">
    <source>
        <dbReference type="ARBA" id="ARBA00022679"/>
    </source>
</evidence>
<dbReference type="GO" id="GO:0006139">
    <property type="term" value="P:nucleobase-containing compound metabolic process"/>
    <property type="evidence" value="ECO:0007669"/>
    <property type="project" value="InterPro"/>
</dbReference>
<dbReference type="AlphaFoldDB" id="A0A3B0JFH3"/>
<reference evidence="5" key="1">
    <citation type="submission" date="2018-01" db="EMBL/GenBank/DDBJ databases">
        <authorList>
            <person name="Alioto T."/>
            <person name="Alioto T."/>
        </authorList>
    </citation>
    <scope>NUCLEOTIDE SEQUENCE [LARGE SCALE GENOMIC DNA]</scope>
</reference>
<dbReference type="Proteomes" id="UP000268350">
    <property type="component" value="Unassembled WGS sequence"/>
</dbReference>
<dbReference type="OMA" id="RMARMRI"/>
<evidence type="ECO:0000256" key="3">
    <source>
        <dbReference type="ARBA" id="ARBA00022777"/>
    </source>
</evidence>
<name>A0A3B0JFH3_DROGU</name>
<sequence>MSLPQTFDKSQLVEYGAAFMYYMEKHKLLEVMSRLLAEVSEQPVEDLRRWMGQNIRRIGVDIYTKNLDAVHHGVRGDFYQLPCAFQHRLVLHGRPGSGRRSLAHALAKRWNLLIIDADVLAYHSINGQPQDENTRQLQAVIEKDCVFGRSEAIGKLIQKRLLRDDALHRGWILINYPNNSCEARELFEGFTAPPNHLIFLRIEERMARMRILVKSYASGPQANVTYLDRQMQQFRKSEPLLNAYLSQRREVLYVDATPCFEEVKCHILSQLTKMPYVLGFKYGEANVTV</sequence>
<dbReference type="EMBL" id="OUUW01000005">
    <property type="protein sequence ID" value="SPP80875.1"/>
    <property type="molecule type" value="Genomic_DNA"/>
</dbReference>
<evidence type="ECO:0000313" key="4">
    <source>
        <dbReference type="EMBL" id="SPP80875.1"/>
    </source>
</evidence>
<evidence type="ECO:0000256" key="2">
    <source>
        <dbReference type="ARBA" id="ARBA00022741"/>
    </source>
</evidence>
<dbReference type="SUPFAM" id="SSF52540">
    <property type="entry name" value="P-loop containing nucleoside triphosphate hydrolases"/>
    <property type="match status" value="1"/>
</dbReference>
<dbReference type="Gene3D" id="3.40.50.300">
    <property type="entry name" value="P-loop containing nucleotide triphosphate hydrolases"/>
    <property type="match status" value="1"/>
</dbReference>
<proteinExistence type="predicted"/>
<dbReference type="GO" id="GO:0005524">
    <property type="term" value="F:ATP binding"/>
    <property type="evidence" value="ECO:0007669"/>
    <property type="project" value="InterPro"/>
</dbReference>